<keyword evidence="2" id="KW-1185">Reference proteome</keyword>
<sequence length="170" mass="18885">MAVQELPTDAVPVAVVTDSSPRTMTTSYNLDTTPPAGRSPTANGVECYLVPRAVWSSVKLVRIRFTSRSTMMCRITGPGCSAANPFISLGNPTWNSYEVGPINPAITLLEQAHCNRRKMEELHACSLKSVFSSDETKIVLREDDQCSTQFSSPMQQERVLICEEEEEERR</sequence>
<protein>
    <submittedName>
        <fullName evidence="1">Uncharacterized protein</fullName>
    </submittedName>
</protein>
<dbReference type="EMBL" id="CADCXU010012596">
    <property type="protein sequence ID" value="CAB0002541.1"/>
    <property type="molecule type" value="Genomic_DNA"/>
</dbReference>
<evidence type="ECO:0000313" key="1">
    <source>
        <dbReference type="EMBL" id="CAB0002541.1"/>
    </source>
</evidence>
<accession>A0A6H5GKQ1</accession>
<organism evidence="1 2">
    <name type="scientific">Nesidiocoris tenuis</name>
    <dbReference type="NCBI Taxonomy" id="355587"/>
    <lineage>
        <taxon>Eukaryota</taxon>
        <taxon>Metazoa</taxon>
        <taxon>Ecdysozoa</taxon>
        <taxon>Arthropoda</taxon>
        <taxon>Hexapoda</taxon>
        <taxon>Insecta</taxon>
        <taxon>Pterygota</taxon>
        <taxon>Neoptera</taxon>
        <taxon>Paraneoptera</taxon>
        <taxon>Hemiptera</taxon>
        <taxon>Heteroptera</taxon>
        <taxon>Panheteroptera</taxon>
        <taxon>Cimicomorpha</taxon>
        <taxon>Miridae</taxon>
        <taxon>Dicyphina</taxon>
        <taxon>Nesidiocoris</taxon>
    </lineage>
</organism>
<name>A0A6H5GKQ1_9HEMI</name>
<evidence type="ECO:0000313" key="2">
    <source>
        <dbReference type="Proteomes" id="UP000479000"/>
    </source>
</evidence>
<reference evidence="1 2" key="1">
    <citation type="submission" date="2020-02" db="EMBL/GenBank/DDBJ databases">
        <authorList>
            <person name="Ferguson B K."/>
        </authorList>
    </citation>
    <scope>NUCLEOTIDE SEQUENCE [LARGE SCALE GENOMIC DNA]</scope>
</reference>
<gene>
    <name evidence="1" type="ORF">NTEN_LOCUS8328</name>
</gene>
<dbReference type="AlphaFoldDB" id="A0A6H5GKQ1"/>
<dbReference type="Proteomes" id="UP000479000">
    <property type="component" value="Unassembled WGS sequence"/>
</dbReference>
<proteinExistence type="predicted"/>